<evidence type="ECO:0000313" key="1">
    <source>
        <dbReference type="EMBL" id="CAG7707339.1"/>
    </source>
</evidence>
<reference evidence="1" key="1">
    <citation type="submission" date="2021-06" db="EMBL/GenBank/DDBJ databases">
        <authorList>
            <person name="Hodson N. C."/>
            <person name="Mongue J. A."/>
            <person name="Jaron S. K."/>
        </authorList>
    </citation>
    <scope>NUCLEOTIDE SEQUENCE</scope>
</reference>
<accession>A0A8J2NUG8</accession>
<keyword evidence="2" id="KW-1185">Reference proteome</keyword>
<comment type="caution">
    <text evidence="1">The sequence shown here is derived from an EMBL/GenBank/DDBJ whole genome shotgun (WGS) entry which is preliminary data.</text>
</comment>
<feature type="non-terminal residue" evidence="1">
    <location>
        <position position="1"/>
    </location>
</feature>
<dbReference type="AlphaFoldDB" id="A0A8J2NUG8"/>
<sequence>CQHKVRDALIGQRLTQPQLDARHDVMVNGVPATPAPAVICESNVGTFFNCITLGGAPVGLETVGK</sequence>
<dbReference type="Proteomes" id="UP000708208">
    <property type="component" value="Unassembled WGS sequence"/>
</dbReference>
<organism evidence="1 2">
    <name type="scientific">Allacma fusca</name>
    <dbReference type="NCBI Taxonomy" id="39272"/>
    <lineage>
        <taxon>Eukaryota</taxon>
        <taxon>Metazoa</taxon>
        <taxon>Ecdysozoa</taxon>
        <taxon>Arthropoda</taxon>
        <taxon>Hexapoda</taxon>
        <taxon>Collembola</taxon>
        <taxon>Symphypleona</taxon>
        <taxon>Sminthuridae</taxon>
        <taxon>Allacma</taxon>
    </lineage>
</organism>
<name>A0A8J2NUG8_9HEXA</name>
<gene>
    <name evidence="1" type="ORF">AFUS01_LOCUS4720</name>
</gene>
<proteinExistence type="predicted"/>
<protein>
    <submittedName>
        <fullName evidence="1">Uncharacterized protein</fullName>
    </submittedName>
</protein>
<evidence type="ECO:0000313" key="2">
    <source>
        <dbReference type="Proteomes" id="UP000708208"/>
    </source>
</evidence>
<dbReference type="EMBL" id="CAJVCH010029649">
    <property type="protein sequence ID" value="CAG7707339.1"/>
    <property type="molecule type" value="Genomic_DNA"/>
</dbReference>